<organism evidence="3 4">
    <name type="scientific">Pseudonocardia nematodicida</name>
    <dbReference type="NCBI Taxonomy" id="1206997"/>
    <lineage>
        <taxon>Bacteria</taxon>
        <taxon>Bacillati</taxon>
        <taxon>Actinomycetota</taxon>
        <taxon>Actinomycetes</taxon>
        <taxon>Pseudonocardiales</taxon>
        <taxon>Pseudonocardiaceae</taxon>
        <taxon>Pseudonocardia</taxon>
    </lineage>
</organism>
<dbReference type="PANTHER" id="PTHR43591">
    <property type="entry name" value="METHYLTRANSFERASE"/>
    <property type="match status" value="1"/>
</dbReference>
<dbReference type="RefSeq" id="WP_349300635.1">
    <property type="nucleotide sequence ID" value="NZ_JBEDNQ010000011.1"/>
</dbReference>
<dbReference type="Proteomes" id="UP001494902">
    <property type="component" value="Unassembled WGS sequence"/>
</dbReference>
<dbReference type="PANTHER" id="PTHR43591:SF110">
    <property type="entry name" value="RHODANESE DOMAIN-CONTAINING PROTEIN"/>
    <property type="match status" value="1"/>
</dbReference>
<keyword evidence="4" id="KW-1185">Reference proteome</keyword>
<accession>A0ABV1KGI5</accession>
<dbReference type="GO" id="GO:0008168">
    <property type="term" value="F:methyltransferase activity"/>
    <property type="evidence" value="ECO:0007669"/>
    <property type="project" value="UniProtKB-KW"/>
</dbReference>
<name>A0ABV1KGI5_9PSEU</name>
<feature type="region of interest" description="Disordered" evidence="1">
    <location>
        <begin position="1"/>
        <end position="39"/>
    </location>
</feature>
<dbReference type="CDD" id="cd02440">
    <property type="entry name" value="AdoMet_MTases"/>
    <property type="match status" value="1"/>
</dbReference>
<evidence type="ECO:0000259" key="2">
    <source>
        <dbReference type="Pfam" id="PF08241"/>
    </source>
</evidence>
<dbReference type="Gene3D" id="3.40.50.150">
    <property type="entry name" value="Vaccinia Virus protein VP39"/>
    <property type="match status" value="1"/>
</dbReference>
<sequence>MAGAAGRCADRAGGRPGDGRRPARRPRPRAGVDVRHGDGAALPFPDSSFDAVVCFTMLHHVPSRAEQDRLFAEAARVLRPGGTFAGIDSLLSLRFRLIHVGDTMTVVDPVGLPPRLVAAGLDAPGTELGGRSFRFRADRPR</sequence>
<proteinExistence type="predicted"/>
<dbReference type="Pfam" id="PF08241">
    <property type="entry name" value="Methyltransf_11"/>
    <property type="match status" value="1"/>
</dbReference>
<comment type="caution">
    <text evidence="3">The sequence shown here is derived from an EMBL/GenBank/DDBJ whole genome shotgun (WGS) entry which is preliminary data.</text>
</comment>
<dbReference type="InterPro" id="IPR029063">
    <property type="entry name" value="SAM-dependent_MTases_sf"/>
</dbReference>
<gene>
    <name evidence="3" type="ORF">WIS52_24105</name>
</gene>
<evidence type="ECO:0000313" key="3">
    <source>
        <dbReference type="EMBL" id="MEQ3553568.1"/>
    </source>
</evidence>
<feature type="domain" description="Methyltransferase type 11" evidence="2">
    <location>
        <begin position="26"/>
        <end position="85"/>
    </location>
</feature>
<keyword evidence="3" id="KW-0489">Methyltransferase</keyword>
<keyword evidence="3" id="KW-0808">Transferase</keyword>
<dbReference type="GO" id="GO:0032259">
    <property type="term" value="P:methylation"/>
    <property type="evidence" value="ECO:0007669"/>
    <property type="project" value="UniProtKB-KW"/>
</dbReference>
<protein>
    <submittedName>
        <fullName evidence="3">Class I SAM-dependent methyltransferase</fullName>
    </submittedName>
</protein>
<evidence type="ECO:0000256" key="1">
    <source>
        <dbReference type="SAM" id="MobiDB-lite"/>
    </source>
</evidence>
<reference evidence="3 4" key="1">
    <citation type="submission" date="2024-03" db="EMBL/GenBank/DDBJ databases">
        <title>Draft genome sequence of Pseudonocardia nematodicida JCM 31783.</title>
        <authorList>
            <person name="Butdee W."/>
            <person name="Duangmal K."/>
        </authorList>
    </citation>
    <scope>NUCLEOTIDE SEQUENCE [LARGE SCALE GENOMIC DNA]</scope>
    <source>
        <strain evidence="3 4">JCM 31783</strain>
    </source>
</reference>
<dbReference type="SUPFAM" id="SSF53335">
    <property type="entry name" value="S-adenosyl-L-methionine-dependent methyltransferases"/>
    <property type="match status" value="1"/>
</dbReference>
<feature type="compositionally biased region" description="Basic and acidic residues" evidence="1">
    <location>
        <begin position="8"/>
        <end position="21"/>
    </location>
</feature>
<evidence type="ECO:0000313" key="4">
    <source>
        <dbReference type="Proteomes" id="UP001494902"/>
    </source>
</evidence>
<dbReference type="InterPro" id="IPR013216">
    <property type="entry name" value="Methyltransf_11"/>
</dbReference>
<dbReference type="EMBL" id="JBEDNQ010000011">
    <property type="protein sequence ID" value="MEQ3553568.1"/>
    <property type="molecule type" value="Genomic_DNA"/>
</dbReference>